<protein>
    <submittedName>
        <fullName evidence="2">Uncharacterized protein</fullName>
    </submittedName>
</protein>
<evidence type="ECO:0000313" key="2">
    <source>
        <dbReference type="EMBL" id="TGN18603.1"/>
    </source>
</evidence>
<evidence type="ECO:0000313" key="3">
    <source>
        <dbReference type="Proteomes" id="UP000298058"/>
    </source>
</evidence>
<name>A0A4R9LWE6_9LEPT</name>
<feature type="region of interest" description="Disordered" evidence="1">
    <location>
        <begin position="577"/>
        <end position="642"/>
    </location>
</feature>
<feature type="compositionally biased region" description="Basic and acidic residues" evidence="1">
    <location>
        <begin position="35"/>
        <end position="56"/>
    </location>
</feature>
<reference evidence="2" key="1">
    <citation type="journal article" date="2019" name="PLoS Negl. Trop. Dis.">
        <title>Revisiting the worldwide diversity of Leptospira species in the environment.</title>
        <authorList>
            <person name="Vincent A.T."/>
            <person name="Schiettekatte O."/>
            <person name="Bourhy P."/>
            <person name="Veyrier F.J."/>
            <person name="Picardeau M."/>
        </authorList>
    </citation>
    <scope>NUCLEOTIDE SEQUENCE [LARGE SCALE GENOMIC DNA]</scope>
    <source>
        <strain evidence="2">201300427</strain>
    </source>
</reference>
<dbReference type="RefSeq" id="WP_135761286.1">
    <property type="nucleotide sequence ID" value="NZ_RQHW01000047.1"/>
</dbReference>
<feature type="region of interest" description="Disordered" evidence="1">
    <location>
        <begin position="30"/>
        <end position="94"/>
    </location>
</feature>
<dbReference type="EMBL" id="RQHW01000047">
    <property type="protein sequence ID" value="TGN18603.1"/>
    <property type="molecule type" value="Genomic_DNA"/>
</dbReference>
<dbReference type="Proteomes" id="UP000298058">
    <property type="component" value="Unassembled WGS sequence"/>
</dbReference>
<sequence length="642" mass="72767">MAEFDNTKRAIGVGKLDDSARKDMFNKFVSAGGEVIKEKPEPKEDESKKNRPDPKIRQSTVSRGGGNDGRSRGQGSGSSSRERDSKAGSDSKSNVDLKAEYEKEISNFMARFSVKLKCWMGRVTPFGSSDLNPGFMHELSTKAKQALIECHYSGNEILGNPTHSPTLSANLDKINPLLVELIAMTQKLYNGPEITDITEPILAAPNSPVGIERIKPQIYSLFKRMYVLYPYQETLKKSFLQAYDELQKLENKPALIYATKKKKITSEIDTLFDTFFEKLYLVVIRAENKNIPLISRYMESLLDIKPEDRPGQRKVGENVPGGVDPKAKAEEAKKEAEEEKKNEEKEPVSLSKEEAYGLRLMQMYSIPKLRKKFDPRNEYNFIPDTDKAMLSLFYFKEFDDEYSFVMTTKKIDLKPVQLNGVKVDYRQKMLDIYESTRTITDQFKIYLDVMKELQKHKANPGANYIEASKKLTSIEQKRTGQSRTVRLAVKDFALKSRDILLELIKDMKSKKEIVGNMNDLITLDAMESRKRLNKKPIKQCIMEAYCYTLALHDRVESGDLYGGLVELTPEQLKESFGVEAPVESGENISVEESGLEPQTSALEEKKSAPSSVEVSSEGNEDLEDLEHVDHDDDDILPEGNPF</sequence>
<feature type="region of interest" description="Disordered" evidence="1">
    <location>
        <begin position="308"/>
        <end position="348"/>
    </location>
</feature>
<organism evidence="2 3">
    <name type="scientific">Leptospira idonii</name>
    <dbReference type="NCBI Taxonomy" id="1193500"/>
    <lineage>
        <taxon>Bacteria</taxon>
        <taxon>Pseudomonadati</taxon>
        <taxon>Spirochaetota</taxon>
        <taxon>Spirochaetia</taxon>
        <taxon>Leptospirales</taxon>
        <taxon>Leptospiraceae</taxon>
        <taxon>Leptospira</taxon>
    </lineage>
</organism>
<keyword evidence="3" id="KW-1185">Reference proteome</keyword>
<feature type="compositionally biased region" description="Basic and acidic residues" evidence="1">
    <location>
        <begin position="325"/>
        <end position="348"/>
    </location>
</feature>
<dbReference type="AlphaFoldDB" id="A0A4R9LWE6"/>
<comment type="caution">
    <text evidence="2">The sequence shown here is derived from an EMBL/GenBank/DDBJ whole genome shotgun (WGS) entry which is preliminary data.</text>
</comment>
<feature type="compositionally biased region" description="Polar residues" evidence="1">
    <location>
        <begin position="608"/>
        <end position="617"/>
    </location>
</feature>
<dbReference type="OrthoDB" id="343780at2"/>
<proteinExistence type="predicted"/>
<evidence type="ECO:0000256" key="1">
    <source>
        <dbReference type="SAM" id="MobiDB-lite"/>
    </source>
</evidence>
<gene>
    <name evidence="2" type="ORF">EHS15_14590</name>
</gene>
<feature type="compositionally biased region" description="Basic and acidic residues" evidence="1">
    <location>
        <begin position="80"/>
        <end position="94"/>
    </location>
</feature>
<feature type="compositionally biased region" description="Gly residues" evidence="1">
    <location>
        <begin position="63"/>
        <end position="76"/>
    </location>
</feature>
<accession>A0A4R9LWE6</accession>